<proteinExistence type="predicted"/>
<sequence>MSNALIDLEASPTFKDGKEKDNDLVSASTVTFDPAIQRSLLRKCDWFILPPLTVMYLCNALDKGNVANAQTDGWDKDIGLVGDQYFLLVMIFYVPFCLFGTPISIFVKRFSAARVLPLMMIGFGTMSLFTSIAKNFSQIFAIRWFLGIFESAMLPGVVYYLSTFYKRGELASRVGCFYAAAAIAGAFSGLIAFGVFHIDNPKHHSWQYLFWIEGAGTVIFATFAFFWLPRSSDTWWILTEEEKAVARRRILEDSSVEINEKFNFRDAFKPFRNPLYWVWAMISISLGVPLASVNNFLPQIVASLGYSTVKTNLFTVAPNIVGTAALLVLTFSSDYFRERSIHIAIPLAVTLVGFVVLGCINPIEHRGVAYFACFLLTAGASAPSVLVATWYNNNTPQESRRAVVTAVMVALANASGLISTNVFRAQDKPKYVPALATSAAFGGLCLILVTGIGIWMRRENGRRNDTQGVKLTARDVPTEMLSEGPSNPSFRYMY</sequence>
<dbReference type="FunFam" id="1.20.1250.20:FF:000188">
    <property type="entry name" value="MFS general substrate transporter"/>
    <property type="match status" value="1"/>
</dbReference>
<feature type="transmembrane region" description="Helical" evidence="6">
    <location>
        <begin position="85"/>
        <end position="107"/>
    </location>
</feature>
<feature type="transmembrane region" description="Helical" evidence="6">
    <location>
        <begin position="174"/>
        <end position="196"/>
    </location>
</feature>
<dbReference type="EMBL" id="ML769392">
    <property type="protein sequence ID" value="KAE9408115.1"/>
    <property type="molecule type" value="Genomic_DNA"/>
</dbReference>
<dbReference type="InterPro" id="IPR011701">
    <property type="entry name" value="MFS"/>
</dbReference>
<feature type="transmembrane region" description="Helical" evidence="6">
    <location>
        <begin position="343"/>
        <end position="363"/>
    </location>
</feature>
<evidence type="ECO:0000313" key="8">
    <source>
        <dbReference type="EMBL" id="KAE9408115.1"/>
    </source>
</evidence>
<evidence type="ECO:0000256" key="3">
    <source>
        <dbReference type="ARBA" id="ARBA00022692"/>
    </source>
</evidence>
<dbReference type="AlphaFoldDB" id="A0A6A4IHR4"/>
<dbReference type="FunFam" id="1.20.1250.20:FF:000013">
    <property type="entry name" value="MFS general substrate transporter"/>
    <property type="match status" value="1"/>
</dbReference>
<feature type="transmembrane region" description="Helical" evidence="6">
    <location>
        <begin position="435"/>
        <end position="456"/>
    </location>
</feature>
<keyword evidence="3 6" id="KW-0812">Transmembrane</keyword>
<dbReference type="GO" id="GO:0016020">
    <property type="term" value="C:membrane"/>
    <property type="evidence" value="ECO:0007669"/>
    <property type="project" value="UniProtKB-SubCell"/>
</dbReference>
<evidence type="ECO:0000256" key="2">
    <source>
        <dbReference type="ARBA" id="ARBA00022448"/>
    </source>
</evidence>
<evidence type="ECO:0000256" key="4">
    <source>
        <dbReference type="ARBA" id="ARBA00022989"/>
    </source>
</evidence>
<dbReference type="PANTHER" id="PTHR43791:SF50">
    <property type="entry name" value="TRANSPORTER, PUTATIVE (AFU_ORTHOLOGUE AFUA_2G00840)-RELATED"/>
    <property type="match status" value="1"/>
</dbReference>
<feature type="transmembrane region" description="Helical" evidence="6">
    <location>
        <begin position="114"/>
        <end position="133"/>
    </location>
</feature>
<dbReference type="InterPro" id="IPR020846">
    <property type="entry name" value="MFS_dom"/>
</dbReference>
<evidence type="ECO:0000256" key="5">
    <source>
        <dbReference type="ARBA" id="ARBA00023136"/>
    </source>
</evidence>
<dbReference type="Proteomes" id="UP000799118">
    <property type="component" value="Unassembled WGS sequence"/>
</dbReference>
<feature type="transmembrane region" description="Helical" evidence="6">
    <location>
        <begin position="369"/>
        <end position="391"/>
    </location>
</feature>
<accession>A0A6A4IHR4</accession>
<evidence type="ECO:0000259" key="7">
    <source>
        <dbReference type="PROSITE" id="PS50850"/>
    </source>
</evidence>
<evidence type="ECO:0000256" key="1">
    <source>
        <dbReference type="ARBA" id="ARBA00004141"/>
    </source>
</evidence>
<dbReference type="SUPFAM" id="SSF103473">
    <property type="entry name" value="MFS general substrate transporter"/>
    <property type="match status" value="1"/>
</dbReference>
<evidence type="ECO:0000256" key="6">
    <source>
        <dbReference type="SAM" id="Phobius"/>
    </source>
</evidence>
<name>A0A6A4IHR4_9AGAR</name>
<protein>
    <submittedName>
        <fullName evidence="8">MFS general substrate transporter</fullName>
    </submittedName>
</protein>
<feature type="domain" description="Major facilitator superfamily (MFS) profile" evidence="7">
    <location>
        <begin position="48"/>
        <end position="460"/>
    </location>
</feature>
<feature type="transmembrane region" description="Helical" evidence="6">
    <location>
        <begin position="275"/>
        <end position="293"/>
    </location>
</feature>
<dbReference type="GO" id="GO:0022857">
    <property type="term" value="F:transmembrane transporter activity"/>
    <property type="evidence" value="ECO:0007669"/>
    <property type="project" value="InterPro"/>
</dbReference>
<dbReference type="PANTHER" id="PTHR43791">
    <property type="entry name" value="PERMEASE-RELATED"/>
    <property type="match status" value="1"/>
</dbReference>
<keyword evidence="2" id="KW-0813">Transport</keyword>
<keyword evidence="9" id="KW-1185">Reference proteome</keyword>
<dbReference type="Gene3D" id="1.20.1250.20">
    <property type="entry name" value="MFS general substrate transporter like domains"/>
    <property type="match status" value="2"/>
</dbReference>
<dbReference type="PROSITE" id="PS50850">
    <property type="entry name" value="MFS"/>
    <property type="match status" value="1"/>
</dbReference>
<gene>
    <name evidence="8" type="ORF">BT96DRAFT_914105</name>
</gene>
<dbReference type="InterPro" id="IPR036259">
    <property type="entry name" value="MFS_trans_sf"/>
</dbReference>
<feature type="transmembrane region" description="Helical" evidence="6">
    <location>
        <begin position="208"/>
        <end position="228"/>
    </location>
</feature>
<keyword evidence="5 6" id="KW-0472">Membrane</keyword>
<feature type="transmembrane region" description="Helical" evidence="6">
    <location>
        <begin position="139"/>
        <end position="162"/>
    </location>
</feature>
<keyword evidence="4 6" id="KW-1133">Transmembrane helix</keyword>
<feature type="transmembrane region" description="Helical" evidence="6">
    <location>
        <begin position="403"/>
        <end position="423"/>
    </location>
</feature>
<feature type="transmembrane region" description="Helical" evidence="6">
    <location>
        <begin position="313"/>
        <end position="331"/>
    </location>
</feature>
<comment type="subcellular location">
    <subcellularLocation>
        <location evidence="1">Membrane</location>
        <topology evidence="1">Multi-pass membrane protein</topology>
    </subcellularLocation>
</comment>
<dbReference type="OrthoDB" id="2985014at2759"/>
<dbReference type="Pfam" id="PF07690">
    <property type="entry name" value="MFS_1"/>
    <property type="match status" value="1"/>
</dbReference>
<organism evidence="8 9">
    <name type="scientific">Gymnopus androsaceus JB14</name>
    <dbReference type="NCBI Taxonomy" id="1447944"/>
    <lineage>
        <taxon>Eukaryota</taxon>
        <taxon>Fungi</taxon>
        <taxon>Dikarya</taxon>
        <taxon>Basidiomycota</taxon>
        <taxon>Agaricomycotina</taxon>
        <taxon>Agaricomycetes</taxon>
        <taxon>Agaricomycetidae</taxon>
        <taxon>Agaricales</taxon>
        <taxon>Marasmiineae</taxon>
        <taxon>Omphalotaceae</taxon>
        <taxon>Gymnopus</taxon>
    </lineage>
</organism>
<evidence type="ECO:0000313" key="9">
    <source>
        <dbReference type="Proteomes" id="UP000799118"/>
    </source>
</evidence>
<reference evidence="8" key="1">
    <citation type="journal article" date="2019" name="Environ. Microbiol.">
        <title>Fungal ecological strategies reflected in gene transcription - a case study of two litter decomposers.</title>
        <authorList>
            <person name="Barbi F."/>
            <person name="Kohler A."/>
            <person name="Barry K."/>
            <person name="Baskaran P."/>
            <person name="Daum C."/>
            <person name="Fauchery L."/>
            <person name="Ihrmark K."/>
            <person name="Kuo A."/>
            <person name="LaButti K."/>
            <person name="Lipzen A."/>
            <person name="Morin E."/>
            <person name="Grigoriev I.V."/>
            <person name="Henrissat B."/>
            <person name="Lindahl B."/>
            <person name="Martin F."/>
        </authorList>
    </citation>
    <scope>NUCLEOTIDE SEQUENCE</scope>
    <source>
        <strain evidence="8">JB14</strain>
    </source>
</reference>